<proteinExistence type="predicted"/>
<evidence type="ECO:0000313" key="6">
    <source>
        <dbReference type="Proteomes" id="UP001183202"/>
    </source>
</evidence>
<dbReference type="Pfam" id="PF00534">
    <property type="entry name" value="Glycos_transf_1"/>
    <property type="match status" value="1"/>
</dbReference>
<name>A0ABU2NBQ6_9PSEU</name>
<dbReference type="InterPro" id="IPR028098">
    <property type="entry name" value="Glyco_trans_4-like_N"/>
</dbReference>
<reference evidence="6" key="1">
    <citation type="submission" date="2023-07" db="EMBL/GenBank/DDBJ databases">
        <title>30 novel species of actinomycetes from the DSMZ collection.</title>
        <authorList>
            <person name="Nouioui I."/>
        </authorList>
    </citation>
    <scope>NUCLEOTIDE SEQUENCE [LARGE SCALE GENOMIC DNA]</scope>
    <source>
        <strain evidence="6">DSM 45834</strain>
    </source>
</reference>
<evidence type="ECO:0000313" key="5">
    <source>
        <dbReference type="EMBL" id="MDT0351181.1"/>
    </source>
</evidence>
<protein>
    <submittedName>
        <fullName evidence="5">Glycosyltransferase family 4 protein</fullName>
        <ecNumber evidence="5">2.4.-.-</ecNumber>
    </submittedName>
</protein>
<dbReference type="PANTHER" id="PTHR45947">
    <property type="entry name" value="SULFOQUINOVOSYL TRANSFERASE SQD2"/>
    <property type="match status" value="1"/>
</dbReference>
<evidence type="ECO:0000259" key="4">
    <source>
        <dbReference type="Pfam" id="PF13439"/>
    </source>
</evidence>
<sequence>MRVLVVSWEYPPVVVGGLGRHVDALSRELAGLGHDVTVLTRHPTGTDATSHPTACDSSGPVRVLRVAEDPPLLEFGRDLVAWTLAWNHAALRAALVRLGNWRPDVVHAHDWLAAHAGIGLADVFDVPLAATVHATEAGRNAGRLGTPLQRQVHSVEWWLARRADALVTCSQAMRAEVVRLFAPDAPIAVVPNGIVPRRWAVDAEQVATVRRRWAQGGGPLLVNLGRLEYEKGVQDLLAALPRIRERCAGTRLVVIGTGTQAAMLAEAARSYGIDGAVTFAGHVPDDDLAATLAAADAVVLPSRYEPFGIVALEVAAAGAPLVAARTGGLTEVVGDDAGLSFPPGDVGALAEAVVRTLDDPDAAARRVARARARLTTDFDWARIAARTAEVLRAAQRRPPVALGRPTIASGDLLGAPER</sequence>
<accession>A0ABU2NBQ6</accession>
<comment type="caution">
    <text evidence="5">The sequence shown here is derived from an EMBL/GenBank/DDBJ whole genome shotgun (WGS) entry which is preliminary data.</text>
</comment>
<dbReference type="SUPFAM" id="SSF53756">
    <property type="entry name" value="UDP-Glycosyltransferase/glycogen phosphorylase"/>
    <property type="match status" value="1"/>
</dbReference>
<dbReference type="GO" id="GO:0016757">
    <property type="term" value="F:glycosyltransferase activity"/>
    <property type="evidence" value="ECO:0007669"/>
    <property type="project" value="UniProtKB-KW"/>
</dbReference>
<evidence type="ECO:0000256" key="2">
    <source>
        <dbReference type="ARBA" id="ARBA00022679"/>
    </source>
</evidence>
<dbReference type="PANTHER" id="PTHR45947:SF3">
    <property type="entry name" value="SULFOQUINOVOSYL TRANSFERASE SQD2"/>
    <property type="match status" value="1"/>
</dbReference>
<feature type="domain" description="Glycosyl transferase family 1" evidence="3">
    <location>
        <begin position="216"/>
        <end position="372"/>
    </location>
</feature>
<dbReference type="CDD" id="cd03801">
    <property type="entry name" value="GT4_PimA-like"/>
    <property type="match status" value="1"/>
</dbReference>
<keyword evidence="6" id="KW-1185">Reference proteome</keyword>
<dbReference type="RefSeq" id="WP_311557361.1">
    <property type="nucleotide sequence ID" value="NZ_JAVREJ010000011.1"/>
</dbReference>
<dbReference type="InterPro" id="IPR050194">
    <property type="entry name" value="Glycosyltransferase_grp1"/>
</dbReference>
<dbReference type="InterPro" id="IPR001296">
    <property type="entry name" value="Glyco_trans_1"/>
</dbReference>
<feature type="domain" description="Glycosyltransferase subfamily 4-like N-terminal" evidence="4">
    <location>
        <begin position="15"/>
        <end position="196"/>
    </location>
</feature>
<dbReference type="EC" id="2.4.-.-" evidence="5"/>
<dbReference type="Proteomes" id="UP001183202">
    <property type="component" value="Unassembled WGS sequence"/>
</dbReference>
<evidence type="ECO:0000256" key="1">
    <source>
        <dbReference type="ARBA" id="ARBA00022676"/>
    </source>
</evidence>
<dbReference type="EMBL" id="JAVREJ010000011">
    <property type="protein sequence ID" value="MDT0351181.1"/>
    <property type="molecule type" value="Genomic_DNA"/>
</dbReference>
<gene>
    <name evidence="5" type="ORF">RM445_16755</name>
</gene>
<organism evidence="5 6">
    <name type="scientific">Pseudonocardia charpentierae</name>
    <dbReference type="NCBI Taxonomy" id="3075545"/>
    <lineage>
        <taxon>Bacteria</taxon>
        <taxon>Bacillati</taxon>
        <taxon>Actinomycetota</taxon>
        <taxon>Actinomycetes</taxon>
        <taxon>Pseudonocardiales</taxon>
        <taxon>Pseudonocardiaceae</taxon>
        <taxon>Pseudonocardia</taxon>
    </lineage>
</organism>
<evidence type="ECO:0000259" key="3">
    <source>
        <dbReference type="Pfam" id="PF00534"/>
    </source>
</evidence>
<keyword evidence="2 5" id="KW-0808">Transferase</keyword>
<keyword evidence="1 5" id="KW-0328">Glycosyltransferase</keyword>
<dbReference type="Gene3D" id="3.40.50.2000">
    <property type="entry name" value="Glycogen Phosphorylase B"/>
    <property type="match status" value="2"/>
</dbReference>
<dbReference type="Pfam" id="PF13439">
    <property type="entry name" value="Glyco_transf_4"/>
    <property type="match status" value="1"/>
</dbReference>